<sequence>MKSFDSVDRGRSIHGIGKYPYLLILLFSVCIFMIPKALYSQEPGKAVSGDPKELLELGDASWEKRGTKLDTDNARAVEYYRAAAAADPFSYEAHWKCARALWWLTDQMLAAANVKGGEHEKLGREGMELAGRAKLINPDGIEGHLYYALTAFHYAFGIGMIEAMKGGVFDAICEDLTWCQKRDETYGGGIVLRGLSSYFRIVPWPKRDNDKSLKLSTEAVKADETSVRNVVYLAAAYEMLGMGDKAVNILEVAVAMEGDKEQEPDFKRWKKFAKRCIDEGRVIETETLF</sequence>
<evidence type="ECO:0000313" key="3">
    <source>
        <dbReference type="Proteomes" id="UP000809273"/>
    </source>
</evidence>
<accession>A0A9D8KD04</accession>
<reference evidence="2" key="2">
    <citation type="submission" date="2021-01" db="EMBL/GenBank/DDBJ databases">
        <authorList>
            <person name="Hahn C.R."/>
            <person name="Youssef N.H."/>
            <person name="Elshahed M."/>
        </authorList>
    </citation>
    <scope>NUCLEOTIDE SEQUENCE</scope>
    <source>
        <strain evidence="2">Zod_Metabat.24</strain>
    </source>
</reference>
<dbReference type="EMBL" id="JAFGIX010000007">
    <property type="protein sequence ID" value="MBN1571829.1"/>
    <property type="molecule type" value="Genomic_DNA"/>
</dbReference>
<dbReference type="Gene3D" id="1.25.40.10">
    <property type="entry name" value="Tetratricopeptide repeat domain"/>
    <property type="match status" value="1"/>
</dbReference>
<dbReference type="AlphaFoldDB" id="A0A9D8KD04"/>
<evidence type="ECO:0000313" key="2">
    <source>
        <dbReference type="EMBL" id="MBN1571829.1"/>
    </source>
</evidence>
<organism evidence="2 3">
    <name type="scientific">Candidatus Zymogenus saltonus</name>
    <dbReference type="NCBI Taxonomy" id="2844893"/>
    <lineage>
        <taxon>Bacteria</taxon>
        <taxon>Deltaproteobacteria</taxon>
        <taxon>Candidatus Zymogenia</taxon>
        <taxon>Candidatus Zymogeniales</taxon>
        <taxon>Candidatus Zymogenaceae</taxon>
        <taxon>Candidatus Zymogenus</taxon>
    </lineage>
</organism>
<reference evidence="2" key="1">
    <citation type="journal article" date="2021" name="Environ. Microbiol.">
        <title>Genomic characterization of three novel Desulfobacterota classes expand the metabolic and phylogenetic diversity of the phylum.</title>
        <authorList>
            <person name="Murphy C.L."/>
            <person name="Biggerstaff J."/>
            <person name="Eichhorn A."/>
            <person name="Ewing E."/>
            <person name="Shahan R."/>
            <person name="Soriano D."/>
            <person name="Stewart S."/>
            <person name="VanMol K."/>
            <person name="Walker R."/>
            <person name="Walters P."/>
            <person name="Elshahed M.S."/>
            <person name="Youssef N.H."/>
        </authorList>
    </citation>
    <scope>NUCLEOTIDE SEQUENCE</scope>
    <source>
        <strain evidence="2">Zod_Metabat.24</strain>
    </source>
</reference>
<keyword evidence="1" id="KW-1133">Transmembrane helix</keyword>
<feature type="transmembrane region" description="Helical" evidence="1">
    <location>
        <begin position="21"/>
        <end position="39"/>
    </location>
</feature>
<name>A0A9D8KD04_9DELT</name>
<gene>
    <name evidence="2" type="ORF">JW984_01395</name>
</gene>
<protein>
    <submittedName>
        <fullName evidence="2">Uncharacterized protein</fullName>
    </submittedName>
</protein>
<keyword evidence="1" id="KW-0812">Transmembrane</keyword>
<dbReference type="SUPFAM" id="SSF48452">
    <property type="entry name" value="TPR-like"/>
    <property type="match status" value="1"/>
</dbReference>
<evidence type="ECO:0000256" key="1">
    <source>
        <dbReference type="SAM" id="Phobius"/>
    </source>
</evidence>
<proteinExistence type="predicted"/>
<comment type="caution">
    <text evidence="2">The sequence shown here is derived from an EMBL/GenBank/DDBJ whole genome shotgun (WGS) entry which is preliminary data.</text>
</comment>
<keyword evidence="1" id="KW-0472">Membrane</keyword>
<dbReference type="InterPro" id="IPR011990">
    <property type="entry name" value="TPR-like_helical_dom_sf"/>
</dbReference>
<dbReference type="Proteomes" id="UP000809273">
    <property type="component" value="Unassembled WGS sequence"/>
</dbReference>